<dbReference type="GO" id="GO:0005829">
    <property type="term" value="C:cytosol"/>
    <property type="evidence" value="ECO:0007669"/>
    <property type="project" value="TreeGrafter"/>
</dbReference>
<dbReference type="Pfam" id="PF01624">
    <property type="entry name" value="MutS_I"/>
    <property type="match status" value="1"/>
</dbReference>
<dbReference type="SUPFAM" id="SSF55271">
    <property type="entry name" value="DNA repair protein MutS, domain I"/>
    <property type="match status" value="1"/>
</dbReference>
<dbReference type="SUPFAM" id="SSF53150">
    <property type="entry name" value="DNA repair protein MutS, domain II"/>
    <property type="match status" value="1"/>
</dbReference>
<sequence length="521" mass="57906">MSSSRLTPLMTQYREIKDRYSDGILFFQVGDFYETFYDDAREVSRILNIALTSRDKKNPVPLAGVPVHAADAYISRLLSAGKKVVVCDQIEKPGEGRSVVRRQVTDVITPGTSLSPAMLAENENNFILSVRSHGDRIGFAFMDLSTGEFNAGSDEPESVESMIAGLPVREAIVPEGSTVSAEFIYKLFPGCPVDTAPGFEFSENEAGRALTSHFDVPDLTCFGLEQEPLGLSASGALLTYVKQLRRSGLEHVTSIRRILSRETLFLDQETLRNLELFEPLRGNTGETTLIHHIDRTRTAAGGRELRDWLMRPSRDMRLIEERLDSIEAFIEKKSSLMRLRSALAGMPDIERILSRIVTGKALPRELLSLASALERLPGIASACDDIGAAALKRAVKEMTAHVDAADLIERSIEPDCPAHMRDGGFIRRGFDPGLDGLIEDSEGGKNWIASLQETERERTGIPTLKVGFNKVFGYFIEVSRIHQDKVPDDYTGKQTLVNSQRYVTSQLKERENIILTAESRR</sequence>
<dbReference type="GO" id="GO:0140664">
    <property type="term" value="F:ATP-dependent DNA damage sensor activity"/>
    <property type="evidence" value="ECO:0007669"/>
    <property type="project" value="InterPro"/>
</dbReference>
<dbReference type="GO" id="GO:0030983">
    <property type="term" value="F:mismatched DNA binding"/>
    <property type="evidence" value="ECO:0007669"/>
    <property type="project" value="InterPro"/>
</dbReference>
<proteinExistence type="predicted"/>
<evidence type="ECO:0000259" key="1">
    <source>
        <dbReference type="SMART" id="SM00533"/>
    </source>
</evidence>
<dbReference type="Proteomes" id="UP000886069">
    <property type="component" value="Unassembled WGS sequence"/>
</dbReference>
<protein>
    <submittedName>
        <fullName evidence="2">DNA mismatch repair protein MutS</fullName>
    </submittedName>
</protein>
<accession>A0A7V2AVC9</accession>
<name>A0A7V2AVC9_UNCEI</name>
<dbReference type="GO" id="GO:0006298">
    <property type="term" value="P:mismatch repair"/>
    <property type="evidence" value="ECO:0007669"/>
    <property type="project" value="InterPro"/>
</dbReference>
<dbReference type="EMBL" id="DSEC01000388">
    <property type="protein sequence ID" value="HER43896.1"/>
    <property type="molecule type" value="Genomic_DNA"/>
</dbReference>
<dbReference type="PANTHER" id="PTHR11361:SF34">
    <property type="entry name" value="DNA MISMATCH REPAIR PROTEIN MSH1, MITOCHONDRIAL"/>
    <property type="match status" value="1"/>
</dbReference>
<comment type="caution">
    <text evidence="2">The sequence shown here is derived from an EMBL/GenBank/DDBJ whole genome shotgun (WGS) entry which is preliminary data.</text>
</comment>
<dbReference type="Gene3D" id="1.10.1420.10">
    <property type="match status" value="2"/>
</dbReference>
<dbReference type="InterPro" id="IPR007696">
    <property type="entry name" value="DNA_mismatch_repair_MutS_core"/>
</dbReference>
<dbReference type="Gene3D" id="3.30.420.110">
    <property type="entry name" value="MutS, connector domain"/>
    <property type="match status" value="1"/>
</dbReference>
<evidence type="ECO:0000313" key="2">
    <source>
        <dbReference type="EMBL" id="HER43896.1"/>
    </source>
</evidence>
<dbReference type="AlphaFoldDB" id="A0A7V2AVC9"/>
<dbReference type="InterPro" id="IPR036678">
    <property type="entry name" value="MutS_con_dom_sf"/>
</dbReference>
<dbReference type="InterPro" id="IPR007860">
    <property type="entry name" value="DNA_mmatch_repair_MutS_con_dom"/>
</dbReference>
<reference evidence="2" key="1">
    <citation type="journal article" date="2020" name="mSystems">
        <title>Genome- and Community-Level Interaction Insights into Carbon Utilization and Element Cycling Functions of Hydrothermarchaeota in Hydrothermal Sediment.</title>
        <authorList>
            <person name="Zhou Z."/>
            <person name="Liu Y."/>
            <person name="Xu W."/>
            <person name="Pan J."/>
            <person name="Luo Z.H."/>
            <person name="Li M."/>
        </authorList>
    </citation>
    <scope>NUCLEOTIDE SEQUENCE [LARGE SCALE GENOMIC DNA]</scope>
    <source>
        <strain evidence="2">SpSt-1233</strain>
    </source>
</reference>
<dbReference type="InterPro" id="IPR007695">
    <property type="entry name" value="DNA_mismatch_repair_MutS-lik_N"/>
</dbReference>
<feature type="domain" description="DNA mismatch repair protein MutS core" evidence="1">
    <location>
        <begin position="284"/>
        <end position="520"/>
    </location>
</feature>
<dbReference type="InterPro" id="IPR045076">
    <property type="entry name" value="MutS"/>
</dbReference>
<dbReference type="InterPro" id="IPR016151">
    <property type="entry name" value="DNA_mismatch_repair_MutS_N"/>
</dbReference>
<dbReference type="Pfam" id="PF05188">
    <property type="entry name" value="MutS_II"/>
    <property type="match status" value="1"/>
</dbReference>
<feature type="non-terminal residue" evidence="2">
    <location>
        <position position="521"/>
    </location>
</feature>
<dbReference type="SMART" id="SM00533">
    <property type="entry name" value="MUTSd"/>
    <property type="match status" value="1"/>
</dbReference>
<dbReference type="Gene3D" id="3.40.1170.10">
    <property type="entry name" value="DNA repair protein MutS, domain I"/>
    <property type="match status" value="1"/>
</dbReference>
<organism evidence="2">
    <name type="scientific">Eiseniibacteriota bacterium</name>
    <dbReference type="NCBI Taxonomy" id="2212470"/>
    <lineage>
        <taxon>Bacteria</taxon>
        <taxon>Candidatus Eiseniibacteriota</taxon>
    </lineage>
</organism>
<dbReference type="PANTHER" id="PTHR11361">
    <property type="entry name" value="DNA MISMATCH REPAIR PROTEIN MUTS FAMILY MEMBER"/>
    <property type="match status" value="1"/>
</dbReference>
<dbReference type="Pfam" id="PF05192">
    <property type="entry name" value="MutS_III"/>
    <property type="match status" value="1"/>
</dbReference>
<dbReference type="SUPFAM" id="SSF48334">
    <property type="entry name" value="DNA repair protein MutS, domain III"/>
    <property type="match status" value="1"/>
</dbReference>
<dbReference type="NCBIfam" id="NF003810">
    <property type="entry name" value="PRK05399.1"/>
    <property type="match status" value="1"/>
</dbReference>
<dbReference type="InterPro" id="IPR036187">
    <property type="entry name" value="DNA_mismatch_repair_MutS_sf"/>
</dbReference>
<dbReference type="GO" id="GO:0005524">
    <property type="term" value="F:ATP binding"/>
    <property type="evidence" value="ECO:0007669"/>
    <property type="project" value="InterPro"/>
</dbReference>
<gene>
    <name evidence="2" type="primary">mutS</name>
    <name evidence="2" type="ORF">ENO08_05500</name>
</gene>